<feature type="domain" description="Alpha-carbonic anhydrase" evidence="2">
    <location>
        <begin position="32"/>
        <end position="271"/>
    </location>
</feature>
<dbReference type="InterPro" id="IPR041891">
    <property type="entry name" value="Alpha_CA_prokaryot-like"/>
</dbReference>
<keyword evidence="4" id="KW-1185">Reference proteome</keyword>
<proteinExistence type="predicted"/>
<comment type="caution">
    <text evidence="3">The sequence shown here is derived from an EMBL/GenBank/DDBJ whole genome shotgun (WGS) entry which is preliminary data.</text>
</comment>
<dbReference type="InterPro" id="IPR036398">
    <property type="entry name" value="CA_dom_sf"/>
</dbReference>
<evidence type="ECO:0000256" key="1">
    <source>
        <dbReference type="SAM" id="SignalP"/>
    </source>
</evidence>
<dbReference type="AlphaFoldDB" id="A0A9D5CQL3"/>
<reference evidence="3" key="1">
    <citation type="submission" date="2021-03" db="EMBL/GenBank/DDBJ databases">
        <authorList>
            <person name="Li Z."/>
            <person name="Yang C."/>
        </authorList>
    </citation>
    <scope>NUCLEOTIDE SEQUENCE</scope>
    <source>
        <strain evidence="3">Dzin_1.0</strain>
        <tissue evidence="3">Leaf</tissue>
    </source>
</reference>
<name>A0A9D5CQL3_9LILI</name>
<protein>
    <recommendedName>
        <fullName evidence="2">Alpha-carbonic anhydrase domain-containing protein</fullName>
    </recommendedName>
</protein>
<dbReference type="InterPro" id="IPR023561">
    <property type="entry name" value="Carbonic_anhydrase_a-class"/>
</dbReference>
<evidence type="ECO:0000313" key="4">
    <source>
        <dbReference type="Proteomes" id="UP001085076"/>
    </source>
</evidence>
<dbReference type="SMART" id="SM01057">
    <property type="entry name" value="Carb_anhydrase"/>
    <property type="match status" value="1"/>
</dbReference>
<feature type="signal peptide" evidence="1">
    <location>
        <begin position="1"/>
        <end position="23"/>
    </location>
</feature>
<dbReference type="GO" id="GO:0008270">
    <property type="term" value="F:zinc ion binding"/>
    <property type="evidence" value="ECO:0007669"/>
    <property type="project" value="InterPro"/>
</dbReference>
<dbReference type="InterPro" id="IPR001148">
    <property type="entry name" value="CA_dom"/>
</dbReference>
<dbReference type="Pfam" id="PF00194">
    <property type="entry name" value="Carb_anhydrase"/>
    <property type="match status" value="1"/>
</dbReference>
<evidence type="ECO:0000313" key="3">
    <source>
        <dbReference type="EMBL" id="KAJ0976722.1"/>
    </source>
</evidence>
<dbReference type="PANTHER" id="PTHR18952:SF236">
    <property type="entry name" value="ALPHA CARBONIC ANHYDRASE 1, CHLOROPLASTIC"/>
    <property type="match status" value="1"/>
</dbReference>
<dbReference type="OrthoDB" id="429145at2759"/>
<feature type="chain" id="PRO_5038581254" description="Alpha-carbonic anhydrase domain-containing protein" evidence="1">
    <location>
        <begin position="24"/>
        <end position="279"/>
    </location>
</feature>
<dbReference type="GO" id="GO:0004089">
    <property type="term" value="F:carbonate dehydratase activity"/>
    <property type="evidence" value="ECO:0007669"/>
    <property type="project" value="InterPro"/>
</dbReference>
<organism evidence="3 4">
    <name type="scientific">Dioscorea zingiberensis</name>
    <dbReference type="NCBI Taxonomy" id="325984"/>
    <lineage>
        <taxon>Eukaryota</taxon>
        <taxon>Viridiplantae</taxon>
        <taxon>Streptophyta</taxon>
        <taxon>Embryophyta</taxon>
        <taxon>Tracheophyta</taxon>
        <taxon>Spermatophyta</taxon>
        <taxon>Magnoliopsida</taxon>
        <taxon>Liliopsida</taxon>
        <taxon>Dioscoreales</taxon>
        <taxon>Dioscoreaceae</taxon>
        <taxon>Dioscorea</taxon>
    </lineage>
</organism>
<keyword evidence="1" id="KW-0732">Signal</keyword>
<accession>A0A9D5CQL3</accession>
<dbReference type="Proteomes" id="UP001085076">
    <property type="component" value="Miscellaneous, Linkage group lg03"/>
</dbReference>
<dbReference type="GO" id="GO:0006730">
    <property type="term" value="P:one-carbon metabolic process"/>
    <property type="evidence" value="ECO:0007669"/>
    <property type="project" value="TreeGrafter"/>
</dbReference>
<dbReference type="EMBL" id="JAGGNH010000003">
    <property type="protein sequence ID" value="KAJ0976722.1"/>
    <property type="molecule type" value="Genomic_DNA"/>
</dbReference>
<gene>
    <name evidence="3" type="ORF">J5N97_012196</name>
</gene>
<dbReference type="PANTHER" id="PTHR18952">
    <property type="entry name" value="CARBONIC ANHYDRASE"/>
    <property type="match status" value="1"/>
</dbReference>
<dbReference type="CDD" id="cd03124">
    <property type="entry name" value="alpha_CA_prokaryotic_like"/>
    <property type="match status" value="1"/>
</dbReference>
<evidence type="ECO:0000259" key="2">
    <source>
        <dbReference type="PROSITE" id="PS51144"/>
    </source>
</evidence>
<dbReference type="PROSITE" id="PS51144">
    <property type="entry name" value="ALPHA_CA_2"/>
    <property type="match status" value="1"/>
</dbReference>
<dbReference type="Gene3D" id="3.10.200.10">
    <property type="entry name" value="Alpha carbonic anhydrase"/>
    <property type="match status" value="1"/>
</dbReference>
<dbReference type="SUPFAM" id="SSF51069">
    <property type="entry name" value="Carbonic anhydrase"/>
    <property type="match status" value="1"/>
</dbReference>
<reference evidence="3" key="2">
    <citation type="journal article" date="2022" name="Hortic Res">
        <title>The genome of Dioscorea zingiberensis sheds light on the biosynthesis, origin and evolution of the medicinally important diosgenin saponins.</title>
        <authorList>
            <person name="Li Y."/>
            <person name="Tan C."/>
            <person name="Li Z."/>
            <person name="Guo J."/>
            <person name="Li S."/>
            <person name="Chen X."/>
            <person name="Wang C."/>
            <person name="Dai X."/>
            <person name="Yang H."/>
            <person name="Song W."/>
            <person name="Hou L."/>
            <person name="Xu J."/>
            <person name="Tong Z."/>
            <person name="Xu A."/>
            <person name="Yuan X."/>
            <person name="Wang W."/>
            <person name="Yang Q."/>
            <person name="Chen L."/>
            <person name="Sun Z."/>
            <person name="Wang K."/>
            <person name="Pan B."/>
            <person name="Chen J."/>
            <person name="Bao Y."/>
            <person name="Liu F."/>
            <person name="Qi X."/>
            <person name="Gang D.R."/>
            <person name="Wen J."/>
            <person name="Li J."/>
        </authorList>
    </citation>
    <scope>NUCLEOTIDE SEQUENCE</scope>
    <source>
        <strain evidence="3">Dzin_1.0</strain>
    </source>
</reference>
<sequence length="279" mass="31067">MAAFQKTIFFLVVALLLSDLATACGEAGASGVEFTYSGAAGPDKWGSLSPQFRACTQGNRQSPVHIVKKETVRNANLKTLERDYIPTNATLVNNVFNILIQYNQNVGSVIVNEKKYHLKQMHWHSPAEHTIDGVRHPVELHLVHFSDDGNITVVAVLYKFGSEDKLLLQIKDKVDELAKDVCSLSGEKVTHIPLGVIDTKALKHGSHKYYRYVGSLTSPPCTENVIWNIAGKVREMSEEQAAALKAPLDVKYKHNSRPLQPLNGRTVEFYDKKKLTETN</sequence>